<keyword evidence="2" id="KW-0812">Transmembrane</keyword>
<keyword evidence="4" id="KW-1185">Reference proteome</keyword>
<proteinExistence type="predicted"/>
<dbReference type="Proteomes" id="UP000230423">
    <property type="component" value="Unassembled WGS sequence"/>
</dbReference>
<name>A0A2G9TM59_TELCI</name>
<feature type="non-terminal residue" evidence="3">
    <location>
        <position position="1"/>
    </location>
</feature>
<dbReference type="EMBL" id="KZ361229">
    <property type="protein sequence ID" value="PIO58420.1"/>
    <property type="molecule type" value="Genomic_DNA"/>
</dbReference>
<dbReference type="AlphaFoldDB" id="A0A2G9TM59"/>
<feature type="compositionally biased region" description="Basic and acidic residues" evidence="1">
    <location>
        <begin position="112"/>
        <end position="172"/>
    </location>
</feature>
<feature type="region of interest" description="Disordered" evidence="1">
    <location>
        <begin position="112"/>
        <end position="233"/>
    </location>
</feature>
<feature type="compositionally biased region" description="Basic and acidic residues" evidence="1">
    <location>
        <begin position="179"/>
        <end position="189"/>
    </location>
</feature>
<keyword evidence="2" id="KW-0472">Membrane</keyword>
<reference evidence="3 4" key="1">
    <citation type="submission" date="2015-09" db="EMBL/GenBank/DDBJ databases">
        <title>Draft genome of the parasitic nematode Teladorsagia circumcincta isolate WARC Sus (inbred).</title>
        <authorList>
            <person name="Mitreva M."/>
        </authorList>
    </citation>
    <scope>NUCLEOTIDE SEQUENCE [LARGE SCALE GENOMIC DNA]</scope>
    <source>
        <strain evidence="3 4">S</strain>
    </source>
</reference>
<feature type="compositionally biased region" description="Basic and acidic residues" evidence="1">
    <location>
        <begin position="220"/>
        <end position="233"/>
    </location>
</feature>
<accession>A0A2G9TM59</accession>
<feature type="transmembrane region" description="Helical" evidence="2">
    <location>
        <begin position="20"/>
        <end position="45"/>
    </location>
</feature>
<evidence type="ECO:0000313" key="4">
    <source>
        <dbReference type="Proteomes" id="UP000230423"/>
    </source>
</evidence>
<evidence type="ECO:0000256" key="2">
    <source>
        <dbReference type="SAM" id="Phobius"/>
    </source>
</evidence>
<gene>
    <name evidence="3" type="ORF">TELCIR_20146</name>
</gene>
<evidence type="ECO:0000313" key="3">
    <source>
        <dbReference type="EMBL" id="PIO58420.1"/>
    </source>
</evidence>
<protein>
    <submittedName>
        <fullName evidence="3">Uncharacterized protein</fullName>
    </submittedName>
</protein>
<keyword evidence="2" id="KW-1133">Transmembrane helix</keyword>
<evidence type="ECO:0000256" key="1">
    <source>
        <dbReference type="SAM" id="MobiDB-lite"/>
    </source>
</evidence>
<organism evidence="3 4">
    <name type="scientific">Teladorsagia circumcincta</name>
    <name type="common">Brown stomach worm</name>
    <name type="synonym">Ostertagia circumcincta</name>
    <dbReference type="NCBI Taxonomy" id="45464"/>
    <lineage>
        <taxon>Eukaryota</taxon>
        <taxon>Metazoa</taxon>
        <taxon>Ecdysozoa</taxon>
        <taxon>Nematoda</taxon>
        <taxon>Chromadorea</taxon>
        <taxon>Rhabditida</taxon>
        <taxon>Rhabditina</taxon>
        <taxon>Rhabditomorpha</taxon>
        <taxon>Strongyloidea</taxon>
        <taxon>Trichostrongylidae</taxon>
        <taxon>Teladorsagia</taxon>
    </lineage>
</organism>
<sequence>LKKIASKKYFQVVHTTPDGYVFIAFWLLFLLLSFLATITFVLFYATAHSVRSTLLQDVFQNVEYDLLDDFSSAEPEWIDIGKRNLKMFQPRTSQVSKKSKVAKKGLLKKNSLDSEKDTKGGKHSSKEKSCKTTKFEKEEDAKGGKLSSKEKVAKVAKLEGVEDAKANKHSGEENTAIAKRPEIGGDVKAHKPGSVGKSEEHGSEEKVAIPKSNEKPGQSKKSESEEKDSKDSN</sequence>
<feature type="compositionally biased region" description="Basic and acidic residues" evidence="1">
    <location>
        <begin position="197"/>
        <end position="214"/>
    </location>
</feature>